<gene>
    <name evidence="3" type="ORF">H9966_03050</name>
</gene>
<reference evidence="3" key="2">
    <citation type="submission" date="2021-04" db="EMBL/GenBank/DDBJ databases">
        <authorList>
            <person name="Gilroy R."/>
        </authorList>
    </citation>
    <scope>NUCLEOTIDE SEQUENCE</scope>
    <source>
        <strain evidence="3">ChiHecec3B27-8219</strain>
    </source>
</reference>
<organism evidence="3 4">
    <name type="scientific">Candidatus Prevotella avicola</name>
    <dbReference type="NCBI Taxonomy" id="2838738"/>
    <lineage>
        <taxon>Bacteria</taxon>
        <taxon>Pseudomonadati</taxon>
        <taxon>Bacteroidota</taxon>
        <taxon>Bacteroidia</taxon>
        <taxon>Bacteroidales</taxon>
        <taxon>Prevotellaceae</taxon>
        <taxon>Prevotella</taxon>
    </lineage>
</organism>
<feature type="chain" id="PRO_5039323100" evidence="2">
    <location>
        <begin position="20"/>
        <end position="144"/>
    </location>
</feature>
<evidence type="ECO:0000256" key="1">
    <source>
        <dbReference type="SAM" id="MobiDB-lite"/>
    </source>
</evidence>
<dbReference type="AlphaFoldDB" id="A0A9D2FWV2"/>
<proteinExistence type="predicted"/>
<comment type="caution">
    <text evidence="3">The sequence shown here is derived from an EMBL/GenBank/DDBJ whole genome shotgun (WGS) entry which is preliminary data.</text>
</comment>
<evidence type="ECO:0000256" key="2">
    <source>
        <dbReference type="SAM" id="SignalP"/>
    </source>
</evidence>
<dbReference type="Proteomes" id="UP000824055">
    <property type="component" value="Unassembled WGS sequence"/>
</dbReference>
<name>A0A9D2FWV2_9BACT</name>
<evidence type="ECO:0000313" key="3">
    <source>
        <dbReference type="EMBL" id="HIZ68849.1"/>
    </source>
</evidence>
<evidence type="ECO:0000313" key="4">
    <source>
        <dbReference type="Proteomes" id="UP000824055"/>
    </source>
</evidence>
<accession>A0A9D2FWV2</accession>
<feature type="region of interest" description="Disordered" evidence="1">
    <location>
        <begin position="73"/>
        <end position="114"/>
    </location>
</feature>
<reference evidence="3" key="1">
    <citation type="journal article" date="2021" name="PeerJ">
        <title>Extensive microbial diversity within the chicken gut microbiome revealed by metagenomics and culture.</title>
        <authorList>
            <person name="Gilroy R."/>
            <person name="Ravi A."/>
            <person name="Getino M."/>
            <person name="Pursley I."/>
            <person name="Horton D.L."/>
            <person name="Alikhan N.F."/>
            <person name="Baker D."/>
            <person name="Gharbi K."/>
            <person name="Hall N."/>
            <person name="Watson M."/>
            <person name="Adriaenssens E.M."/>
            <person name="Foster-Nyarko E."/>
            <person name="Jarju S."/>
            <person name="Secka A."/>
            <person name="Antonio M."/>
            <person name="Oren A."/>
            <person name="Chaudhuri R.R."/>
            <person name="La Ragione R."/>
            <person name="Hildebrand F."/>
            <person name="Pallen M.J."/>
        </authorList>
    </citation>
    <scope>NUCLEOTIDE SEQUENCE</scope>
    <source>
        <strain evidence="3">ChiHecec3B27-8219</strain>
    </source>
</reference>
<keyword evidence="2" id="KW-0732">Signal</keyword>
<sequence>MRRFLMILLAALTMQGAMAQLPDSRNWRLNPSPMSPKEHVAYWNKLLELTPSQRQQIERLNLQYADLFRGAITMPAPPKAKPNDPARKNWRTKGKAPGPPKAFGKKPGKDLEKRWKEYEKSLKKILSKKQYKEYEKRAKQLRKR</sequence>
<protein>
    <submittedName>
        <fullName evidence="3">DUF4890 domain-containing protein</fullName>
    </submittedName>
</protein>
<feature type="signal peptide" evidence="2">
    <location>
        <begin position="1"/>
        <end position="19"/>
    </location>
</feature>
<dbReference type="EMBL" id="DXBE01000025">
    <property type="protein sequence ID" value="HIZ68849.1"/>
    <property type="molecule type" value="Genomic_DNA"/>
</dbReference>